<dbReference type="RefSeq" id="WP_302714945.1">
    <property type="nucleotide sequence ID" value="NZ_JAULRT010000062.1"/>
</dbReference>
<dbReference type="EMBL" id="JAULRT010000062">
    <property type="protein sequence ID" value="MDO3383863.1"/>
    <property type="molecule type" value="Genomic_DNA"/>
</dbReference>
<organism evidence="2 3">
    <name type="scientific">Gilvimarinus algae</name>
    <dbReference type="NCBI Taxonomy" id="3058037"/>
    <lineage>
        <taxon>Bacteria</taxon>
        <taxon>Pseudomonadati</taxon>
        <taxon>Pseudomonadota</taxon>
        <taxon>Gammaproteobacteria</taxon>
        <taxon>Cellvibrionales</taxon>
        <taxon>Cellvibrionaceae</taxon>
        <taxon>Gilvimarinus</taxon>
    </lineage>
</organism>
<accession>A0ABT8TL82</accession>
<protein>
    <submittedName>
        <fullName evidence="2">Uncharacterized protein</fullName>
    </submittedName>
</protein>
<feature type="compositionally biased region" description="Polar residues" evidence="1">
    <location>
        <begin position="1"/>
        <end position="20"/>
    </location>
</feature>
<keyword evidence="3" id="KW-1185">Reference proteome</keyword>
<feature type="region of interest" description="Disordered" evidence="1">
    <location>
        <begin position="1"/>
        <end position="25"/>
    </location>
</feature>
<sequence length="42" mass="4795">MTANSEDSLGQNWISQSTIHASPKPEETRIMEELKIHYHIDG</sequence>
<comment type="caution">
    <text evidence="2">The sequence shown here is derived from an EMBL/GenBank/DDBJ whole genome shotgun (WGS) entry which is preliminary data.</text>
</comment>
<evidence type="ECO:0000313" key="2">
    <source>
        <dbReference type="EMBL" id="MDO3383863.1"/>
    </source>
</evidence>
<gene>
    <name evidence="2" type="ORF">QWI16_16895</name>
</gene>
<proteinExistence type="predicted"/>
<evidence type="ECO:0000313" key="3">
    <source>
        <dbReference type="Proteomes" id="UP001168380"/>
    </source>
</evidence>
<dbReference type="Proteomes" id="UP001168380">
    <property type="component" value="Unassembled WGS sequence"/>
</dbReference>
<reference evidence="2" key="1">
    <citation type="submission" date="2023-07" db="EMBL/GenBank/DDBJ databases">
        <title>Gilvimarinus algae sp. nov., isolated from the surface of Kelp.</title>
        <authorList>
            <person name="Sun Y.Y."/>
            <person name="Gong Y."/>
            <person name="Du Z.J."/>
        </authorList>
    </citation>
    <scope>NUCLEOTIDE SEQUENCE</scope>
    <source>
        <strain evidence="2">SDUM040014</strain>
    </source>
</reference>
<evidence type="ECO:0000256" key="1">
    <source>
        <dbReference type="SAM" id="MobiDB-lite"/>
    </source>
</evidence>
<name>A0ABT8TL82_9GAMM</name>